<proteinExistence type="predicted"/>
<gene>
    <name evidence="1" type="ORF">ARMGADRAFT_1086501</name>
</gene>
<evidence type="ECO:0000313" key="2">
    <source>
        <dbReference type="Proteomes" id="UP000217790"/>
    </source>
</evidence>
<dbReference type="AlphaFoldDB" id="A0A2H3DEI6"/>
<dbReference type="EMBL" id="KZ293683">
    <property type="protein sequence ID" value="PBK86673.1"/>
    <property type="molecule type" value="Genomic_DNA"/>
</dbReference>
<keyword evidence="2" id="KW-1185">Reference proteome</keyword>
<dbReference type="InParanoid" id="A0A2H3DEI6"/>
<protein>
    <submittedName>
        <fullName evidence="1">Uncharacterized protein</fullName>
    </submittedName>
</protein>
<dbReference type="OrthoDB" id="3028948at2759"/>
<name>A0A2H3DEI6_ARMGA</name>
<sequence>MAKIFVSSSMLGEIANGTRLMPFRIGGYYQSFSMAQKIMEKLKIPNPYDYGVNLLKFAINYWLCEQDKMDGLAAYI</sequence>
<evidence type="ECO:0000313" key="1">
    <source>
        <dbReference type="EMBL" id="PBK86673.1"/>
    </source>
</evidence>
<organism evidence="1 2">
    <name type="scientific">Armillaria gallica</name>
    <name type="common">Bulbous honey fungus</name>
    <name type="synonym">Armillaria bulbosa</name>
    <dbReference type="NCBI Taxonomy" id="47427"/>
    <lineage>
        <taxon>Eukaryota</taxon>
        <taxon>Fungi</taxon>
        <taxon>Dikarya</taxon>
        <taxon>Basidiomycota</taxon>
        <taxon>Agaricomycotina</taxon>
        <taxon>Agaricomycetes</taxon>
        <taxon>Agaricomycetidae</taxon>
        <taxon>Agaricales</taxon>
        <taxon>Marasmiineae</taxon>
        <taxon>Physalacriaceae</taxon>
        <taxon>Armillaria</taxon>
    </lineage>
</organism>
<dbReference type="Proteomes" id="UP000217790">
    <property type="component" value="Unassembled WGS sequence"/>
</dbReference>
<accession>A0A2H3DEI6</accession>
<reference evidence="2" key="1">
    <citation type="journal article" date="2017" name="Nat. Ecol. Evol.">
        <title>Genome expansion and lineage-specific genetic innovations in the forest pathogenic fungi Armillaria.</title>
        <authorList>
            <person name="Sipos G."/>
            <person name="Prasanna A.N."/>
            <person name="Walter M.C."/>
            <person name="O'Connor E."/>
            <person name="Balint B."/>
            <person name="Krizsan K."/>
            <person name="Kiss B."/>
            <person name="Hess J."/>
            <person name="Varga T."/>
            <person name="Slot J."/>
            <person name="Riley R."/>
            <person name="Boka B."/>
            <person name="Rigling D."/>
            <person name="Barry K."/>
            <person name="Lee J."/>
            <person name="Mihaltcheva S."/>
            <person name="LaButti K."/>
            <person name="Lipzen A."/>
            <person name="Waldron R."/>
            <person name="Moloney N.M."/>
            <person name="Sperisen C."/>
            <person name="Kredics L."/>
            <person name="Vagvoelgyi C."/>
            <person name="Patrignani A."/>
            <person name="Fitzpatrick D."/>
            <person name="Nagy I."/>
            <person name="Doyle S."/>
            <person name="Anderson J.B."/>
            <person name="Grigoriev I.V."/>
            <person name="Gueldener U."/>
            <person name="Muensterkoetter M."/>
            <person name="Nagy L.G."/>
        </authorList>
    </citation>
    <scope>NUCLEOTIDE SEQUENCE [LARGE SCALE GENOMIC DNA]</scope>
    <source>
        <strain evidence="2">Ar21-2</strain>
    </source>
</reference>